<evidence type="ECO:0000313" key="1">
    <source>
        <dbReference type="EMBL" id="EKU11251.1"/>
    </source>
</evidence>
<dbReference type="EMBL" id="AMZQ01000007">
    <property type="protein sequence ID" value="EKU11251.1"/>
    <property type="molecule type" value="Genomic_DNA"/>
</dbReference>
<gene>
    <name evidence="1" type="ORF">CSUNSWCD_1877</name>
</gene>
<reference evidence="1 2" key="1">
    <citation type="journal article" date="2013" name="Genome Announc.">
        <title>Genome Sequence of Campylobacter showae UNSWCD, Isolated from a Patient with Crohn's Disease.</title>
        <authorList>
            <person name="Tay A.P."/>
            <person name="Kaakoush N.O."/>
            <person name="Deshpande N.P."/>
            <person name="Chen Z."/>
            <person name="Mitchell H."/>
            <person name="Wilkins M.R."/>
        </authorList>
    </citation>
    <scope>NUCLEOTIDE SEQUENCE [LARGE SCALE GENOMIC DNA]</scope>
    <source>
        <strain evidence="1 2">CSUNSWCD</strain>
    </source>
</reference>
<organism evidence="1 2">
    <name type="scientific">Campylobacter showae CSUNSWCD</name>
    <dbReference type="NCBI Taxonomy" id="1244083"/>
    <lineage>
        <taxon>Bacteria</taxon>
        <taxon>Pseudomonadati</taxon>
        <taxon>Campylobacterota</taxon>
        <taxon>Epsilonproteobacteria</taxon>
        <taxon>Campylobacterales</taxon>
        <taxon>Campylobacteraceae</taxon>
        <taxon>Campylobacter</taxon>
    </lineage>
</organism>
<proteinExistence type="predicted"/>
<comment type="caution">
    <text evidence="1">The sequence shown here is derived from an EMBL/GenBank/DDBJ whole genome shotgun (WGS) entry which is preliminary data.</text>
</comment>
<dbReference type="Proteomes" id="UP000011939">
    <property type="component" value="Unassembled WGS sequence"/>
</dbReference>
<dbReference type="AlphaFoldDB" id="M5IQI7"/>
<dbReference type="STRING" id="1244083.CSUNSWCD_1877"/>
<protein>
    <submittedName>
        <fullName evidence="1">Uncharacterized protein</fullName>
    </submittedName>
</protein>
<dbReference type="PATRIC" id="fig|1244083.3.peg.1119"/>
<name>M5IQI7_9BACT</name>
<evidence type="ECO:0000313" key="2">
    <source>
        <dbReference type="Proteomes" id="UP000011939"/>
    </source>
</evidence>
<accession>M5IQI7</accession>
<sequence length="37" mass="4352">MHLFPVLNFADTNTSKLKILFSRIAILTIKYKLIKIF</sequence>